<keyword evidence="1" id="KW-0812">Transmembrane</keyword>
<evidence type="ECO:0008006" key="4">
    <source>
        <dbReference type="Google" id="ProtNLM"/>
    </source>
</evidence>
<feature type="transmembrane region" description="Helical" evidence="1">
    <location>
        <begin position="40"/>
        <end position="66"/>
    </location>
</feature>
<keyword evidence="3" id="KW-1185">Reference proteome</keyword>
<sequence>MNTYYSYHSYHLAGKLYGTLGCALAWGIFGAGWWVLPLAAVLICLWLPVILGRPHFLTVTSVFIAWGNGITRRQIPWEAIESIGYTPNQENKPGLKIKLKDGNILDVDSSCFSSLPTVREAALHASGKYPVHLAPDLFAAPGMLSE</sequence>
<gene>
    <name evidence="2" type="ORF">Abiwalacus_09800</name>
</gene>
<feature type="transmembrane region" description="Helical" evidence="1">
    <location>
        <begin position="12"/>
        <end position="34"/>
    </location>
</feature>
<protein>
    <recommendedName>
        <fullName evidence="4">PrgI family protein</fullName>
    </recommendedName>
</protein>
<evidence type="ECO:0000313" key="3">
    <source>
        <dbReference type="Proteomes" id="UP001062263"/>
    </source>
</evidence>
<reference evidence="2" key="1">
    <citation type="submission" date="2022-06" db="EMBL/GenBank/DDBJ databases">
        <title>Akkermansia biwalacus sp. nov., an anaerobic mucin-degrading bacterium isolated from human intestine.</title>
        <authorList>
            <person name="Kobayashi Y."/>
            <person name="Inoue S."/>
            <person name="Kawahara T."/>
            <person name="Kohda N."/>
        </authorList>
    </citation>
    <scope>NUCLEOTIDE SEQUENCE</scope>
    <source>
        <strain evidence="2">WON2089</strain>
    </source>
</reference>
<organism evidence="2 3">
    <name type="scientific">Akkermansia biwaensis</name>
    <dbReference type="NCBI Taxonomy" id="2946555"/>
    <lineage>
        <taxon>Bacteria</taxon>
        <taxon>Pseudomonadati</taxon>
        <taxon>Verrucomicrobiota</taxon>
        <taxon>Verrucomicrobiia</taxon>
        <taxon>Verrucomicrobiales</taxon>
        <taxon>Akkermansiaceae</taxon>
        <taxon>Akkermansia</taxon>
    </lineage>
</organism>
<proteinExistence type="predicted"/>
<evidence type="ECO:0000313" key="2">
    <source>
        <dbReference type="EMBL" id="BDL43406.1"/>
    </source>
</evidence>
<keyword evidence="1" id="KW-0472">Membrane</keyword>
<dbReference type="Proteomes" id="UP001062263">
    <property type="component" value="Chromosome"/>
</dbReference>
<dbReference type="RefSeq" id="WP_215435592.1">
    <property type="nucleotide sequence ID" value="NZ_AP025943.1"/>
</dbReference>
<name>A0ABM7ZF76_9BACT</name>
<accession>A0ABM7ZF76</accession>
<keyword evidence="1" id="KW-1133">Transmembrane helix</keyword>
<dbReference type="EMBL" id="AP025943">
    <property type="protein sequence ID" value="BDL43406.1"/>
    <property type="molecule type" value="Genomic_DNA"/>
</dbReference>
<evidence type="ECO:0000256" key="1">
    <source>
        <dbReference type="SAM" id="Phobius"/>
    </source>
</evidence>